<dbReference type="GO" id="GO:0016491">
    <property type="term" value="F:oxidoreductase activity"/>
    <property type="evidence" value="ECO:0007669"/>
    <property type="project" value="UniProtKB-KW"/>
</dbReference>
<dbReference type="SUPFAM" id="SSF51735">
    <property type="entry name" value="NAD(P)-binding Rossmann-fold domains"/>
    <property type="match status" value="1"/>
</dbReference>
<dbReference type="Gene3D" id="3.40.50.720">
    <property type="entry name" value="NAD(P)-binding Rossmann-like Domain"/>
    <property type="match status" value="1"/>
</dbReference>
<dbReference type="PRINTS" id="PR00081">
    <property type="entry name" value="GDHRDH"/>
</dbReference>
<accession>A0A6A5BSD6</accession>
<dbReference type="PANTHER" id="PTHR24320">
    <property type="entry name" value="RETINOL DEHYDROGENASE"/>
    <property type="match status" value="1"/>
</dbReference>
<dbReference type="InterPro" id="IPR036291">
    <property type="entry name" value="NAD(P)-bd_dom_sf"/>
</dbReference>
<evidence type="ECO:0000313" key="5">
    <source>
        <dbReference type="Proteomes" id="UP000444721"/>
    </source>
</evidence>
<dbReference type="Pfam" id="PF00106">
    <property type="entry name" value="adh_short"/>
    <property type="match status" value="1"/>
</dbReference>
<dbReference type="RefSeq" id="XP_044561817.1">
    <property type="nucleotide sequence ID" value="XM_044707096.1"/>
</dbReference>
<evidence type="ECO:0000256" key="2">
    <source>
        <dbReference type="ARBA" id="ARBA00023002"/>
    </source>
</evidence>
<feature type="transmembrane region" description="Helical" evidence="3">
    <location>
        <begin position="6"/>
        <end position="23"/>
    </location>
</feature>
<dbReference type="VEuPathDB" id="AmoebaDB:FDP41_003757"/>
<dbReference type="Proteomes" id="UP000444721">
    <property type="component" value="Unassembled WGS sequence"/>
</dbReference>
<keyword evidence="2" id="KW-0560">Oxidoreductase</keyword>
<dbReference type="OrthoDB" id="9989144at2759"/>
<name>A0A6A5BSD6_NAEFO</name>
<gene>
    <name evidence="4" type="ORF">FDP41_003757</name>
</gene>
<evidence type="ECO:0000256" key="1">
    <source>
        <dbReference type="ARBA" id="ARBA00006484"/>
    </source>
</evidence>
<dbReference type="VEuPathDB" id="AmoebaDB:NF0077730"/>
<dbReference type="PANTHER" id="PTHR24320:SF226">
    <property type="entry name" value="RETINOL DEHYDROGENASE 11"/>
    <property type="match status" value="1"/>
</dbReference>
<keyword evidence="3" id="KW-0812">Transmembrane</keyword>
<proteinExistence type="inferred from homology"/>
<evidence type="ECO:0000256" key="3">
    <source>
        <dbReference type="SAM" id="Phobius"/>
    </source>
</evidence>
<sequence length="377" mass="43419">MSHLWIASLFLILFFILIFYYLLRIYVINGPTTNALSELFIHPNNNNNNKINVLITGCSDGIGRFCAEEFYRHGMRVFMACRNEEKTRRVMKEMIENNHLNDLKGELHFLKLNLDEMESVKKCADEFLKSGHVLDVLINNAGSLLTEITFRESHVENMFQRNVLGHHLLTELLWHNLESNVNGARVVNVASNAHHFVSESDFIVSSAEKSKSDITSTTNRPSYSLAQYVKEPRTRNFLQNFLSTFEVNKQYGLTKLCNIYQTYYFHEEKIKKNPKSKVTINCCHPGAIQSAFSTQFAGSLPFILSKGFLLIEYLFFKNTKQGSQNTIHLAFSKQVEHQSGQYFDDLKVATPSSAALNKSLYEDYVKICHEMCQPFLY</sequence>
<dbReference type="AlphaFoldDB" id="A0A6A5BSD6"/>
<comment type="caution">
    <text evidence="4">The sequence shown here is derived from an EMBL/GenBank/DDBJ whole genome shotgun (WGS) entry which is preliminary data.</text>
</comment>
<keyword evidence="3" id="KW-0472">Membrane</keyword>
<dbReference type="InterPro" id="IPR002347">
    <property type="entry name" value="SDR_fam"/>
</dbReference>
<dbReference type="OMA" id="EPHNVGV"/>
<reference evidence="4 5" key="1">
    <citation type="journal article" date="2019" name="Sci. Rep.">
        <title>Nanopore sequencing improves the draft genome of the human pathogenic amoeba Naegleria fowleri.</title>
        <authorList>
            <person name="Liechti N."/>
            <person name="Schurch N."/>
            <person name="Bruggmann R."/>
            <person name="Wittwer M."/>
        </authorList>
    </citation>
    <scope>NUCLEOTIDE SEQUENCE [LARGE SCALE GENOMIC DNA]</scope>
    <source>
        <strain evidence="4 5">ATCC 30894</strain>
    </source>
</reference>
<evidence type="ECO:0000313" key="4">
    <source>
        <dbReference type="EMBL" id="KAF0977104.1"/>
    </source>
</evidence>
<dbReference type="GeneID" id="68110975"/>
<dbReference type="EMBL" id="VFQX01000035">
    <property type="protein sequence ID" value="KAF0977104.1"/>
    <property type="molecule type" value="Genomic_DNA"/>
</dbReference>
<organism evidence="4 5">
    <name type="scientific">Naegleria fowleri</name>
    <name type="common">Brain eating amoeba</name>
    <dbReference type="NCBI Taxonomy" id="5763"/>
    <lineage>
        <taxon>Eukaryota</taxon>
        <taxon>Discoba</taxon>
        <taxon>Heterolobosea</taxon>
        <taxon>Tetramitia</taxon>
        <taxon>Eutetramitia</taxon>
        <taxon>Vahlkampfiidae</taxon>
        <taxon>Naegleria</taxon>
    </lineage>
</organism>
<keyword evidence="3" id="KW-1133">Transmembrane helix</keyword>
<keyword evidence="5" id="KW-1185">Reference proteome</keyword>
<dbReference type="VEuPathDB" id="AmoebaDB:NfTy_064610"/>
<comment type="similarity">
    <text evidence="1">Belongs to the short-chain dehydrogenases/reductases (SDR) family.</text>
</comment>
<protein>
    <submittedName>
        <fullName evidence="4">Uncharacterized protein</fullName>
    </submittedName>
</protein>